<name>A0A943SQJ0_9FIRM</name>
<accession>A0A943SQJ0</accession>
<dbReference type="Proteomes" id="UP000748991">
    <property type="component" value="Unassembled WGS sequence"/>
</dbReference>
<reference evidence="1" key="1">
    <citation type="submission" date="2021-02" db="EMBL/GenBank/DDBJ databases">
        <title>Infant gut strain persistence is associated with maternal origin, phylogeny, and functional potential including surface adhesion and iron acquisition.</title>
        <authorList>
            <person name="Lou Y.C."/>
        </authorList>
    </citation>
    <scope>NUCLEOTIDE SEQUENCE</scope>
    <source>
        <strain evidence="1">L3_060_052G1_dasL3_060_052G1_concoct_1</strain>
    </source>
</reference>
<comment type="caution">
    <text evidence="1">The sequence shown here is derived from an EMBL/GenBank/DDBJ whole genome shotgun (WGS) entry which is preliminary data.</text>
</comment>
<dbReference type="AlphaFoldDB" id="A0A943SQJ0"/>
<sequence length="152" mass="17107">MKRASFEFLGWLPLGVVGKGPCQVVEGDGGGPEGVPSGTSRTNRKVLTPSGKGIVKLGFTKTLLKKKLFSLFIKKGKKITKPKLDLNSYIKNKILNYFFKIKQKYKRTHKRILSIVLIYFSKTNQKPLSSSFLNSNPFLTSQYPQGPWKDPQ</sequence>
<proteinExistence type="predicted"/>
<evidence type="ECO:0000313" key="2">
    <source>
        <dbReference type="Proteomes" id="UP000748991"/>
    </source>
</evidence>
<dbReference type="RefSeq" id="WP_278637355.1">
    <property type="nucleotide sequence ID" value="NZ_JAGZZP010000005.1"/>
</dbReference>
<evidence type="ECO:0000313" key="1">
    <source>
        <dbReference type="EMBL" id="MBS6534890.1"/>
    </source>
</evidence>
<organism evidence="1 2">
    <name type="scientific">Peptoniphilus harei</name>
    <dbReference type="NCBI Taxonomy" id="54005"/>
    <lineage>
        <taxon>Bacteria</taxon>
        <taxon>Bacillati</taxon>
        <taxon>Bacillota</taxon>
        <taxon>Tissierellia</taxon>
        <taxon>Tissierellales</taxon>
        <taxon>Peptoniphilaceae</taxon>
        <taxon>Peptoniphilus</taxon>
    </lineage>
</organism>
<protein>
    <submittedName>
        <fullName evidence="1">Uncharacterized protein</fullName>
    </submittedName>
</protein>
<dbReference type="EMBL" id="JAGZZP010000005">
    <property type="protein sequence ID" value="MBS6534890.1"/>
    <property type="molecule type" value="Genomic_DNA"/>
</dbReference>
<gene>
    <name evidence="1" type="ORF">KH327_03570</name>
</gene>